<comment type="caution">
    <text evidence="3">The sequence shown here is derived from an EMBL/GenBank/DDBJ whole genome shotgun (WGS) entry which is preliminary data.</text>
</comment>
<evidence type="ECO:0008006" key="5">
    <source>
        <dbReference type="Google" id="ProtNLM"/>
    </source>
</evidence>
<feature type="compositionally biased region" description="Polar residues" evidence="1">
    <location>
        <begin position="114"/>
        <end position="157"/>
    </location>
</feature>
<organism evidence="3 4">
    <name type="scientific">Paramecium octaurelia</name>
    <dbReference type="NCBI Taxonomy" id="43137"/>
    <lineage>
        <taxon>Eukaryota</taxon>
        <taxon>Sar</taxon>
        <taxon>Alveolata</taxon>
        <taxon>Ciliophora</taxon>
        <taxon>Intramacronucleata</taxon>
        <taxon>Oligohymenophorea</taxon>
        <taxon>Peniculida</taxon>
        <taxon>Parameciidae</taxon>
        <taxon>Paramecium</taxon>
    </lineage>
</organism>
<sequence>MLQTLFIVILLFLLLTFIGLYLRKYFRNKPLTIQNQGSGQILSEQRITFCEQVVKQNSQEISNQKQNIKMKTSKTTATVTKHTKCKPNKIKQQDLEAAFQFDGDSENEIENDSMKNSTLTEKQQSSNSKDQEGFNFQQTSHNLQELVTPTQGMCQEV</sequence>
<dbReference type="EMBL" id="CAJJDP010000006">
    <property type="protein sequence ID" value="CAD8135819.1"/>
    <property type="molecule type" value="Genomic_DNA"/>
</dbReference>
<accession>A0A8S1S9T2</accession>
<dbReference type="AlphaFoldDB" id="A0A8S1S9T2"/>
<protein>
    <recommendedName>
        <fullName evidence="5">Transmembrane protein</fullName>
    </recommendedName>
</protein>
<proteinExistence type="predicted"/>
<name>A0A8S1S9T2_PAROT</name>
<evidence type="ECO:0000256" key="2">
    <source>
        <dbReference type="SAM" id="Phobius"/>
    </source>
</evidence>
<evidence type="ECO:0000313" key="4">
    <source>
        <dbReference type="Proteomes" id="UP000683925"/>
    </source>
</evidence>
<evidence type="ECO:0000313" key="3">
    <source>
        <dbReference type="EMBL" id="CAD8135819.1"/>
    </source>
</evidence>
<keyword evidence="2" id="KW-0472">Membrane</keyword>
<keyword evidence="4" id="KW-1185">Reference proteome</keyword>
<feature type="transmembrane region" description="Helical" evidence="2">
    <location>
        <begin position="6"/>
        <end position="22"/>
    </location>
</feature>
<reference evidence="3" key="1">
    <citation type="submission" date="2021-01" db="EMBL/GenBank/DDBJ databases">
        <authorList>
            <consortium name="Genoscope - CEA"/>
            <person name="William W."/>
        </authorList>
    </citation>
    <scope>NUCLEOTIDE SEQUENCE</scope>
</reference>
<keyword evidence="2" id="KW-0812">Transmembrane</keyword>
<dbReference type="OrthoDB" id="10340299at2759"/>
<gene>
    <name evidence="3" type="ORF">POCTA_138.1.T0070046</name>
</gene>
<dbReference type="OMA" id="CEQVVKQ"/>
<dbReference type="Proteomes" id="UP000683925">
    <property type="component" value="Unassembled WGS sequence"/>
</dbReference>
<keyword evidence="2" id="KW-1133">Transmembrane helix</keyword>
<feature type="region of interest" description="Disordered" evidence="1">
    <location>
        <begin position="102"/>
        <end position="157"/>
    </location>
</feature>
<evidence type="ECO:0000256" key="1">
    <source>
        <dbReference type="SAM" id="MobiDB-lite"/>
    </source>
</evidence>